<evidence type="ECO:0000313" key="5">
    <source>
        <dbReference type="EMBL" id="UJF32104.1"/>
    </source>
</evidence>
<organism evidence="5 6">
    <name type="scientific">Paenibacillus hexagrammi</name>
    <dbReference type="NCBI Taxonomy" id="2908839"/>
    <lineage>
        <taxon>Bacteria</taxon>
        <taxon>Bacillati</taxon>
        <taxon>Bacillota</taxon>
        <taxon>Bacilli</taxon>
        <taxon>Bacillales</taxon>
        <taxon>Paenibacillaceae</taxon>
        <taxon>Paenibacillus</taxon>
    </lineage>
</organism>
<keyword evidence="2" id="KW-0808">Transferase</keyword>
<keyword evidence="6" id="KW-1185">Reference proteome</keyword>
<evidence type="ECO:0000256" key="2">
    <source>
        <dbReference type="ARBA" id="ARBA00022679"/>
    </source>
</evidence>
<proteinExistence type="predicted"/>
<gene>
    <name evidence="5" type="ORF">L0M14_20550</name>
</gene>
<dbReference type="EMBL" id="CP090978">
    <property type="protein sequence ID" value="UJF32104.1"/>
    <property type="molecule type" value="Genomic_DNA"/>
</dbReference>
<feature type="domain" description="Glycosyltransferase 61 catalytic" evidence="4">
    <location>
        <begin position="64"/>
        <end position="239"/>
    </location>
</feature>
<evidence type="ECO:0000259" key="4">
    <source>
        <dbReference type="Pfam" id="PF04577"/>
    </source>
</evidence>
<dbReference type="PANTHER" id="PTHR20961">
    <property type="entry name" value="GLYCOSYLTRANSFERASE"/>
    <property type="match status" value="1"/>
</dbReference>
<name>A0ABY3SDN6_9BACL</name>
<dbReference type="Proteomes" id="UP001649230">
    <property type="component" value="Chromosome"/>
</dbReference>
<evidence type="ECO:0000256" key="3">
    <source>
        <dbReference type="ARBA" id="ARBA00023180"/>
    </source>
</evidence>
<keyword evidence="1" id="KW-0328">Glycosyltransferase</keyword>
<protein>
    <submittedName>
        <fullName evidence="5">Glycosyltransferase family 61 protein</fullName>
    </submittedName>
</protein>
<accession>A0ABY3SDN6</accession>
<evidence type="ECO:0000313" key="6">
    <source>
        <dbReference type="Proteomes" id="UP001649230"/>
    </source>
</evidence>
<sequence length="303" mass="35228">MPGKVAVIPNGRVWGDKGVVITPDHKVLKSVTRAVIDKEIKSLPGPRITRKTVGVLTFKYTHNYFHWMMDVLPRIQLIRKSGIPIDRYIISKPGSFPYEETLDRLGIPMKKVWIADSPEFHMEANRLVVTDTLSRWGSHSHVYPQWACDFIRDQFLDPNKKPSRAYERIYISRTHASRRRITNEDALIRLLQKYGFRCIYPEQLSQAEQAHIFHSAKVIVSPHGAALTNLVFAKPGTTLLELFSPKYVREYYWIISSYMKLNYYYLIGDRDLTHRPEKELAEDMKIDVTSVKELLQKAGIDRR</sequence>
<evidence type="ECO:0000256" key="1">
    <source>
        <dbReference type="ARBA" id="ARBA00022676"/>
    </source>
</evidence>
<reference evidence="5 6" key="1">
    <citation type="journal article" date="2024" name="Int. J. Syst. Evol. Microbiol.">
        <title>Paenibacillus hexagrammi sp. nov., a novel bacterium isolated from the gut content of Hexagrammos agrammus.</title>
        <authorList>
            <person name="Jung H.K."/>
            <person name="Kim D.G."/>
            <person name="Zin H."/>
            <person name="Park J."/>
            <person name="Jung H."/>
            <person name="Kim Y.O."/>
            <person name="Kong H.J."/>
            <person name="Kim J.W."/>
            <person name="Kim Y.S."/>
        </authorList>
    </citation>
    <scope>NUCLEOTIDE SEQUENCE [LARGE SCALE GENOMIC DNA]</scope>
    <source>
        <strain evidence="5 6">YPD9-1</strain>
    </source>
</reference>
<dbReference type="InterPro" id="IPR007657">
    <property type="entry name" value="Glycosyltransferase_61"/>
</dbReference>
<dbReference type="RefSeq" id="WP_235118449.1">
    <property type="nucleotide sequence ID" value="NZ_CP090978.1"/>
</dbReference>
<dbReference type="Pfam" id="PF04577">
    <property type="entry name" value="Glyco_transf_61"/>
    <property type="match status" value="1"/>
</dbReference>
<keyword evidence="3" id="KW-0325">Glycoprotein</keyword>
<dbReference type="InterPro" id="IPR049625">
    <property type="entry name" value="Glyco_transf_61_cat"/>
</dbReference>